<accession>A0A8J8NJ67</accession>
<evidence type="ECO:0000313" key="1">
    <source>
        <dbReference type="EMBL" id="TNV76477.1"/>
    </source>
</evidence>
<sequence>MSRRAYELYSQDLIWWIHLNKSFPELRCVDSFMVENQSVPSRQTKAMKSYINARRCKSLAKGGMYKIAKDHHFNVHLMGLLGKLPKSDDLNKTVGPQYDLLSAFQTYFLYSGEIFQLTTFFQPYDKLSKGGLKDIACHMVLGNEHMHLARKACKQLDDIVKKDKKFKKAVFIQNKSITAHEEAWPQQLEKEKDHLTENLSAVNDLRKTLALRPEIKVLEITEFSNETIAQIFHYVLKVCKANAPK</sequence>
<reference evidence="1" key="1">
    <citation type="submission" date="2019-06" db="EMBL/GenBank/DDBJ databases">
        <authorList>
            <person name="Zheng W."/>
        </authorList>
    </citation>
    <scope>NUCLEOTIDE SEQUENCE</scope>
    <source>
        <strain evidence="1">QDHG01</strain>
    </source>
</reference>
<dbReference type="AlphaFoldDB" id="A0A8J8NJ67"/>
<comment type="caution">
    <text evidence="1">The sequence shown here is derived from an EMBL/GenBank/DDBJ whole genome shotgun (WGS) entry which is preliminary data.</text>
</comment>
<protein>
    <submittedName>
        <fullName evidence="1">Uncharacterized protein</fullName>
    </submittedName>
</protein>
<gene>
    <name evidence="1" type="ORF">FGO68_gene1613</name>
</gene>
<dbReference type="OrthoDB" id="322869at2759"/>
<proteinExistence type="predicted"/>
<evidence type="ECO:0000313" key="2">
    <source>
        <dbReference type="Proteomes" id="UP000785679"/>
    </source>
</evidence>
<keyword evidence="2" id="KW-1185">Reference proteome</keyword>
<dbReference type="Proteomes" id="UP000785679">
    <property type="component" value="Unassembled WGS sequence"/>
</dbReference>
<dbReference type="EMBL" id="RRYP01013505">
    <property type="protein sequence ID" value="TNV76477.1"/>
    <property type="molecule type" value="Genomic_DNA"/>
</dbReference>
<organism evidence="1 2">
    <name type="scientific">Halteria grandinella</name>
    <dbReference type="NCBI Taxonomy" id="5974"/>
    <lineage>
        <taxon>Eukaryota</taxon>
        <taxon>Sar</taxon>
        <taxon>Alveolata</taxon>
        <taxon>Ciliophora</taxon>
        <taxon>Intramacronucleata</taxon>
        <taxon>Spirotrichea</taxon>
        <taxon>Stichotrichia</taxon>
        <taxon>Sporadotrichida</taxon>
        <taxon>Halteriidae</taxon>
        <taxon>Halteria</taxon>
    </lineage>
</organism>
<name>A0A8J8NJ67_HALGN</name>